<keyword evidence="1" id="KW-0812">Transmembrane</keyword>
<evidence type="ECO:0000313" key="2">
    <source>
        <dbReference type="EMBL" id="MBX66602.1"/>
    </source>
</evidence>
<sequence>MCSFGKMVFWGWGREAQCACVIGDLEGIAMSASLEEILKLYLVGYVISVVLLCLFICVHCVLISFDMLLRSAW</sequence>
<keyword evidence="1" id="KW-0472">Membrane</keyword>
<proteinExistence type="predicted"/>
<evidence type="ECO:0000256" key="1">
    <source>
        <dbReference type="SAM" id="Phobius"/>
    </source>
</evidence>
<protein>
    <submittedName>
        <fullName evidence="2">Uncharacterized protein</fullName>
    </submittedName>
</protein>
<dbReference type="AlphaFoldDB" id="A0A2P2QHX0"/>
<organism evidence="2">
    <name type="scientific">Rhizophora mucronata</name>
    <name type="common">Asiatic mangrove</name>
    <dbReference type="NCBI Taxonomy" id="61149"/>
    <lineage>
        <taxon>Eukaryota</taxon>
        <taxon>Viridiplantae</taxon>
        <taxon>Streptophyta</taxon>
        <taxon>Embryophyta</taxon>
        <taxon>Tracheophyta</taxon>
        <taxon>Spermatophyta</taxon>
        <taxon>Magnoliopsida</taxon>
        <taxon>eudicotyledons</taxon>
        <taxon>Gunneridae</taxon>
        <taxon>Pentapetalae</taxon>
        <taxon>rosids</taxon>
        <taxon>fabids</taxon>
        <taxon>Malpighiales</taxon>
        <taxon>Rhizophoraceae</taxon>
        <taxon>Rhizophora</taxon>
    </lineage>
</organism>
<dbReference type="EMBL" id="GGEC01086118">
    <property type="protein sequence ID" value="MBX66602.1"/>
    <property type="molecule type" value="Transcribed_RNA"/>
</dbReference>
<keyword evidence="1" id="KW-1133">Transmembrane helix</keyword>
<accession>A0A2P2QHX0</accession>
<feature type="transmembrane region" description="Helical" evidence="1">
    <location>
        <begin position="40"/>
        <end position="65"/>
    </location>
</feature>
<name>A0A2P2QHX0_RHIMU</name>
<reference evidence="2" key="1">
    <citation type="submission" date="2018-02" db="EMBL/GenBank/DDBJ databases">
        <title>Rhizophora mucronata_Transcriptome.</title>
        <authorList>
            <person name="Meera S.P."/>
            <person name="Sreeshan A."/>
            <person name="Augustine A."/>
        </authorList>
    </citation>
    <scope>NUCLEOTIDE SEQUENCE</scope>
    <source>
        <tissue evidence="2">Leaf</tissue>
    </source>
</reference>